<evidence type="ECO:0000313" key="1">
    <source>
        <dbReference type="EMBL" id="RTR19851.1"/>
    </source>
</evidence>
<keyword evidence="2" id="KW-1185">Reference proteome</keyword>
<proteinExistence type="predicted"/>
<reference evidence="1 2" key="1">
    <citation type="submission" date="2018-12" db="EMBL/GenBank/DDBJ databases">
        <authorList>
            <person name="Yang Y."/>
        </authorList>
    </citation>
    <scope>NUCLEOTIDE SEQUENCE [LARGE SCALE GENOMIC DNA]</scope>
    <source>
        <strain evidence="1 2">L-25-5w-1</strain>
    </source>
</reference>
<organism evidence="1 2">
    <name type="scientific">Azospirillum griseum</name>
    <dbReference type="NCBI Taxonomy" id="2496639"/>
    <lineage>
        <taxon>Bacteria</taxon>
        <taxon>Pseudomonadati</taxon>
        <taxon>Pseudomonadota</taxon>
        <taxon>Alphaproteobacteria</taxon>
        <taxon>Rhodospirillales</taxon>
        <taxon>Azospirillaceae</taxon>
        <taxon>Azospirillum</taxon>
    </lineage>
</organism>
<protein>
    <submittedName>
        <fullName evidence="1">Uncharacterized protein</fullName>
    </submittedName>
</protein>
<dbReference type="EMBL" id="RXMA01000010">
    <property type="protein sequence ID" value="RTR19851.1"/>
    <property type="molecule type" value="Genomic_DNA"/>
</dbReference>
<name>A0A3S0K485_9PROT</name>
<comment type="caution">
    <text evidence="1">The sequence shown here is derived from an EMBL/GenBank/DDBJ whole genome shotgun (WGS) entry which is preliminary data.</text>
</comment>
<dbReference type="RefSeq" id="WP_126615730.1">
    <property type="nucleotide sequence ID" value="NZ_JBHUCY010000043.1"/>
</dbReference>
<sequence>MTSPQAIRQAIQAAPFELDIAGDIPRPGTLHIPQAHRKALTREAVLVIGARGVGKSFWTSALGDADLRQQIGATVPELIRTIIRIGHAAKPSIESYPNSDSFKKLLREGYDPYTVWQAVVLRWLAGVVNRQIPIGSWGETAEWVTQNPEAFAQIVESSNQKLLQDQQFGLIVFDALDRTSPDWGTMNRIVRDLLRISLWLRDFSMLRAKIFLRPDQMERTVTSFPDASKLTSTSANLTWDRHDLHAMLWQRLINAPSPHGECLRSVVTSVLPPAEVLSDYGRYWSLPPVLMSDSPYQRRLFEVLAGDKMGKDARRGVPYVWSVGHLADGHGWTSPRSFLAAIAGAADDSAQRYADHPLALHYESLKRGIQKASQIRVDQVAEDDPWVPAAMEPLRGINVPCDSETIFCAWWDEFPGGADTILSDSDRLPPQHAESWDGVRKDLERLGIFVTRKDTRIDMPDLYRVGFGLGRRGGVAPRKRA</sequence>
<evidence type="ECO:0000313" key="2">
    <source>
        <dbReference type="Proteomes" id="UP000277007"/>
    </source>
</evidence>
<dbReference type="AlphaFoldDB" id="A0A3S0K485"/>
<dbReference type="Proteomes" id="UP000277007">
    <property type="component" value="Unassembled WGS sequence"/>
</dbReference>
<dbReference type="OrthoDB" id="8444549at2"/>
<accession>A0A3S0K485</accession>
<gene>
    <name evidence="1" type="ORF">EJ903_12695</name>
</gene>